<proteinExistence type="predicted"/>
<evidence type="ECO:0000256" key="1">
    <source>
        <dbReference type="SAM" id="MobiDB-lite"/>
    </source>
</evidence>
<name>A0A0M9FV78_LEPPY</name>
<accession>A0A0M9FV78</accession>
<dbReference type="OMA" id="HRFLQRW"/>
<gene>
    <name evidence="2" type="ORF">ABB37_07592</name>
</gene>
<feature type="compositionally biased region" description="Basic residues" evidence="1">
    <location>
        <begin position="360"/>
        <end position="370"/>
    </location>
</feature>
<evidence type="ECO:0000313" key="2">
    <source>
        <dbReference type="EMBL" id="KPA76770.1"/>
    </source>
</evidence>
<feature type="region of interest" description="Disordered" evidence="1">
    <location>
        <begin position="836"/>
        <end position="859"/>
    </location>
</feature>
<evidence type="ECO:0000313" key="3">
    <source>
        <dbReference type="Proteomes" id="UP000037923"/>
    </source>
</evidence>
<feature type="compositionally biased region" description="Low complexity" evidence="1">
    <location>
        <begin position="644"/>
        <end position="655"/>
    </location>
</feature>
<dbReference type="Proteomes" id="UP000037923">
    <property type="component" value="Unassembled WGS sequence"/>
</dbReference>
<feature type="region of interest" description="Disordered" evidence="1">
    <location>
        <begin position="104"/>
        <end position="130"/>
    </location>
</feature>
<sequence length="1121" mass="123774">MDAAALFNERRGDVAAFTALLFRRSAVQRPPPRGKSSYKEGRSSQYETKTARKQKLLRENTPVAPSPVPALLTSSSSCAAPAYRRPASANVPVSRVLQEAKARAARRRRMGEESVKKKRRTPTVGDESDADAAATFRSATAGAFGFTAQELRDHTYLWMSDAGHNNESAQDVSRQAWKLSGELTPKQQAKLRRLRIKRKHQRLLSSSQWVLWLRRRRRLWQRRRPVARRRHLRRRLALQHGRALPPCSCCAQRKECRRRVKASSTKLVPHVTQWLPSHARLVSRYHHRVVSLVVPLDVTHATGTDVAVVNATGCAGGTAKTSLPSKKRKPVLTARLSVPMEPTRKGHRFLQRWATQLGARQRRQSSHAHGAHLPEQSQAASHTPSALEKTLVADVSHQCVYAVTKRIAARDATPSSLLTPSIVIDALGLRAVPCDPANAAASTAGMVVSIAPIVLHRRLRETTAVAVHGHMWSATEENRALASTRSGTQRGRRRVSTVARHTRVVPVVLVSYADAGGNNSSDNYLLFSEAPVLIPRRASEKLSVRLISAWNPCCRCPAFASVYELWRWYPSTSSELSSLASHTSAGLPLPTCQAAQLVRAVSRRCARLHRRLNHRAAATRQQRIVKHVKKTTTEKAAARFSLRQQKQQQQTNNTTPRKSLPFVASQSRARRTSAHTPSRFSIVLFPSLPPPFLLSAPGPQKDGTCKKECAPYVWRVGFIYHRDERSLRSPVASPKDLTIKSTRTAEAVSSAVRIKTPKDAAKRRVHPAPPRRLYRASVRARRTHFHLARRFFGFLLTTSFESAPTGSSSRRAKARVLGLSERATLMRLVGRPAYPLDYGQSRPSTASQQRSGKQPHASVKCLVTRPGVKRVRSTSSLAAEGEEGARELSTVAEHRSPLHLPITPLPSYVHVLEYYGNLTNAGCRVTVRAAHADKRLPTLHSTVGCVLLRCRATASNAATAVEPVGVVSSSPFFTQRFGCMAAAVWCCSPPASPRVLSCEARKVHPLHGTRDGEADGGSSMAAGKRATSLTESRDDGWTAASLLTAQQVSTNTWFVLAPPEAAATLLRLSATLQRECPPRQRTASRRQRAFDLTRGRAARKLEAFLCDSTFCSPVQLIRWYA</sequence>
<feature type="region of interest" description="Disordered" evidence="1">
    <location>
        <begin position="27"/>
        <end position="69"/>
    </location>
</feature>
<reference evidence="2 3" key="1">
    <citation type="submission" date="2015-07" db="EMBL/GenBank/DDBJ databases">
        <title>High-quality genome of monoxenous trypanosomatid Leptomonas pyrrhocoris.</title>
        <authorList>
            <person name="Flegontov P."/>
            <person name="Butenko A."/>
            <person name="Firsov S."/>
            <person name="Vlcek C."/>
            <person name="Logacheva M.D."/>
            <person name="Field M."/>
            <person name="Filatov D."/>
            <person name="Flegontova O."/>
            <person name="Gerasimov E."/>
            <person name="Jackson A.P."/>
            <person name="Kelly S."/>
            <person name="Opperdoes F."/>
            <person name="O'Reilly A."/>
            <person name="Votypka J."/>
            <person name="Yurchenko V."/>
            <person name="Lukes J."/>
        </authorList>
    </citation>
    <scope>NUCLEOTIDE SEQUENCE [LARGE SCALE GENOMIC DNA]</scope>
    <source>
        <strain evidence="2">H10</strain>
    </source>
</reference>
<feature type="compositionally biased region" description="Polar residues" evidence="1">
    <location>
        <begin position="375"/>
        <end position="384"/>
    </location>
</feature>
<comment type="caution">
    <text evidence="2">The sequence shown here is derived from an EMBL/GenBank/DDBJ whole genome shotgun (WGS) entry which is preliminary data.</text>
</comment>
<dbReference type="EMBL" id="LGTL01000019">
    <property type="protein sequence ID" value="KPA76770.1"/>
    <property type="molecule type" value="Genomic_DNA"/>
</dbReference>
<dbReference type="AlphaFoldDB" id="A0A0M9FV78"/>
<keyword evidence="3" id="KW-1185">Reference proteome</keyword>
<protein>
    <submittedName>
        <fullName evidence="2">Uncharacterized protein</fullName>
    </submittedName>
</protein>
<feature type="region of interest" description="Disordered" evidence="1">
    <location>
        <begin position="641"/>
        <end position="675"/>
    </location>
</feature>
<feature type="region of interest" description="Disordered" evidence="1">
    <location>
        <begin position="357"/>
        <end position="385"/>
    </location>
</feature>
<feature type="region of interest" description="Disordered" evidence="1">
    <location>
        <begin position="1007"/>
        <end position="1029"/>
    </location>
</feature>
<organism evidence="2 3">
    <name type="scientific">Leptomonas pyrrhocoris</name>
    <name type="common">Firebug parasite</name>
    <dbReference type="NCBI Taxonomy" id="157538"/>
    <lineage>
        <taxon>Eukaryota</taxon>
        <taxon>Discoba</taxon>
        <taxon>Euglenozoa</taxon>
        <taxon>Kinetoplastea</taxon>
        <taxon>Metakinetoplastina</taxon>
        <taxon>Trypanosomatida</taxon>
        <taxon>Trypanosomatidae</taxon>
        <taxon>Leishmaniinae</taxon>
        <taxon>Leptomonas</taxon>
    </lineage>
</organism>
<feature type="compositionally biased region" description="Polar residues" evidence="1">
    <location>
        <begin position="841"/>
        <end position="852"/>
    </location>
</feature>
<dbReference type="RefSeq" id="XP_015655209.1">
    <property type="nucleotide sequence ID" value="XM_015806287.1"/>
</dbReference>
<dbReference type="GeneID" id="26907877"/>
<dbReference type="OrthoDB" id="273511at2759"/>
<dbReference type="VEuPathDB" id="TriTrypDB:LpyrH10_19_1430"/>